<dbReference type="AlphaFoldDB" id="A0A5B3GD42"/>
<accession>A0A5B3GD42</accession>
<dbReference type="SUPFAM" id="SSF51658">
    <property type="entry name" value="Xylose isomerase-like"/>
    <property type="match status" value="1"/>
</dbReference>
<feature type="domain" description="Xylose isomerase-like TIM barrel" evidence="2">
    <location>
        <begin position="583"/>
        <end position="808"/>
    </location>
</feature>
<keyword evidence="1" id="KW-0732">Signal</keyword>
<dbReference type="InterPro" id="IPR036237">
    <property type="entry name" value="Xyl_isomerase-like_sf"/>
</dbReference>
<dbReference type="RefSeq" id="WP_149886952.1">
    <property type="nucleotide sequence ID" value="NZ_VVXK01000002.1"/>
</dbReference>
<dbReference type="EMBL" id="VVXK01000002">
    <property type="protein sequence ID" value="KAA2371633.1"/>
    <property type="molecule type" value="Genomic_DNA"/>
</dbReference>
<dbReference type="Proteomes" id="UP000323567">
    <property type="component" value="Unassembled WGS sequence"/>
</dbReference>
<dbReference type="GO" id="GO:0016853">
    <property type="term" value="F:isomerase activity"/>
    <property type="evidence" value="ECO:0007669"/>
    <property type="project" value="UniProtKB-KW"/>
</dbReference>
<organism evidence="3 4">
    <name type="scientific">Alistipes shahii</name>
    <dbReference type="NCBI Taxonomy" id="328814"/>
    <lineage>
        <taxon>Bacteria</taxon>
        <taxon>Pseudomonadati</taxon>
        <taxon>Bacteroidota</taxon>
        <taxon>Bacteroidia</taxon>
        <taxon>Bacteroidales</taxon>
        <taxon>Rikenellaceae</taxon>
        <taxon>Alistipes</taxon>
    </lineage>
</organism>
<dbReference type="Pfam" id="PF01261">
    <property type="entry name" value="AP_endonuc_2"/>
    <property type="match status" value="1"/>
</dbReference>
<evidence type="ECO:0000313" key="4">
    <source>
        <dbReference type="Proteomes" id="UP000323567"/>
    </source>
</evidence>
<dbReference type="InterPro" id="IPR013022">
    <property type="entry name" value="Xyl_isomerase-like_TIM-brl"/>
</dbReference>
<protein>
    <submittedName>
        <fullName evidence="3">Sugar phosphate isomerase/epimerase</fullName>
    </submittedName>
</protein>
<evidence type="ECO:0000259" key="2">
    <source>
        <dbReference type="Pfam" id="PF01261"/>
    </source>
</evidence>
<dbReference type="PROSITE" id="PS51257">
    <property type="entry name" value="PROKAR_LIPOPROTEIN"/>
    <property type="match status" value="1"/>
</dbReference>
<reference evidence="3 4" key="1">
    <citation type="journal article" date="2019" name="Nat. Med.">
        <title>A library of human gut bacterial isolates paired with longitudinal multiomics data enables mechanistic microbiome research.</title>
        <authorList>
            <person name="Poyet M."/>
            <person name="Groussin M."/>
            <person name="Gibbons S.M."/>
            <person name="Avila-Pacheco J."/>
            <person name="Jiang X."/>
            <person name="Kearney S.M."/>
            <person name="Perrotta A.R."/>
            <person name="Berdy B."/>
            <person name="Zhao S."/>
            <person name="Lieberman T.D."/>
            <person name="Swanson P.K."/>
            <person name="Smith M."/>
            <person name="Roesemann S."/>
            <person name="Alexander J.E."/>
            <person name="Rich S.A."/>
            <person name="Livny J."/>
            <person name="Vlamakis H."/>
            <person name="Clish C."/>
            <person name="Bullock K."/>
            <person name="Deik A."/>
            <person name="Scott J."/>
            <person name="Pierce K.A."/>
            <person name="Xavier R.J."/>
            <person name="Alm E.J."/>
        </authorList>
    </citation>
    <scope>NUCLEOTIDE SEQUENCE [LARGE SCALE GENOMIC DNA]</scope>
    <source>
        <strain evidence="3 4">BIOML-A2</strain>
    </source>
</reference>
<gene>
    <name evidence="3" type="ORF">F2Y13_02260</name>
</gene>
<proteinExistence type="predicted"/>
<dbReference type="Gene3D" id="3.20.20.150">
    <property type="entry name" value="Divalent-metal-dependent TIM barrel enzymes"/>
    <property type="match status" value="1"/>
</dbReference>
<feature type="chain" id="PRO_5022924438" evidence="1">
    <location>
        <begin position="27"/>
        <end position="846"/>
    </location>
</feature>
<comment type="caution">
    <text evidence="3">The sequence shown here is derived from an EMBL/GenBank/DDBJ whole genome shotgun (WGS) entry which is preliminary data.</text>
</comment>
<evidence type="ECO:0000256" key="1">
    <source>
        <dbReference type="SAM" id="SignalP"/>
    </source>
</evidence>
<sequence>MLAIRHTVCVLLVLPLLLGGCGGDGADDGDEPRPPAGGGVILRLKVAAGESGMRWDWSGEPRALVNGVARTVGFDADGVPVVGADVSADGLYTVHFPADAYSRAKRAFVLPPAQFPVSGGSLQAAACPMYGTVRTTGDAADVTLSPLCGVVRIPLAGDAHIASVRVEDRSGGAVSGLFPFDPATPEIVRNGNSGNLPWVVLDCAGTGGGVRPAASGTEFCVAVPAGDYASGLSVRVTDCAHRSATWDIPGPCAVAAGGVKTLAPLNYAPGEDLLFAEHFDNCVWGCDYAAETGGYGVGAGSSVPSPATSAGTEAAYVAKGAGTPGSALFETSDYNSAPAASATLAVRRDYLRNRGLYDWQRLFYAAEYRGCLCGGDVGGYGNRGILVTPRMAAAGEPCCAELSFRICLERGMESDVACMAESGVLLGCEVDGMPVDVDVATGTDISQSVQGVTRTAVLLRAAKLTSGVWHQVRMSFGAVAAGSAFRFMPTVIRDVKNCFWIDDVEVCRTGRYAHAGDCVTVEPTTERAAAGEDVSRLRLRPSAVLSMANETTYTVTPGYGMTWICPSLSSDESVWTRDIAFAEKQLAANGCKVWCIHLPYGSTTAARNRDLCAAGADRAASVAFFTRAIRAVAPLKPKNVLVHCNQTLAFGDGSSAASLALSLHELQTVADEIGAHVCVENMSYGVGADAAVLAAAVDEANALGSHRHEVRIAFDTGHANLYLTREQPGKTVVDWLRTAGARIGQLHIHGNRGWNGQINDDHLMPGYAGRLGYADAIGRAGLWGEFYHTLLAECRYRGPFTYEISTRTFGTVAGEERSDNVSAPWTIAHNYDTYLYPAFREYANRK</sequence>
<evidence type="ECO:0000313" key="3">
    <source>
        <dbReference type="EMBL" id="KAA2371633.1"/>
    </source>
</evidence>
<name>A0A5B3GD42_9BACT</name>
<feature type="signal peptide" evidence="1">
    <location>
        <begin position="1"/>
        <end position="26"/>
    </location>
</feature>
<keyword evidence="3" id="KW-0413">Isomerase</keyword>